<name>A0ABW7Z6S6_9ACTN</name>
<gene>
    <name evidence="2" type="ORF">ACIBG2_41330</name>
</gene>
<reference evidence="2 3" key="1">
    <citation type="submission" date="2024-10" db="EMBL/GenBank/DDBJ databases">
        <title>The Natural Products Discovery Center: Release of the First 8490 Sequenced Strains for Exploring Actinobacteria Biosynthetic Diversity.</title>
        <authorList>
            <person name="Kalkreuter E."/>
            <person name="Kautsar S.A."/>
            <person name="Yang D."/>
            <person name="Bader C.D."/>
            <person name="Teijaro C.N."/>
            <person name="Fluegel L."/>
            <person name="Davis C.M."/>
            <person name="Simpson J.R."/>
            <person name="Lauterbach L."/>
            <person name="Steele A.D."/>
            <person name="Gui C."/>
            <person name="Meng S."/>
            <person name="Li G."/>
            <person name="Viehrig K."/>
            <person name="Ye F."/>
            <person name="Su P."/>
            <person name="Kiefer A.F."/>
            <person name="Nichols A."/>
            <person name="Cepeda A.J."/>
            <person name="Yan W."/>
            <person name="Fan B."/>
            <person name="Jiang Y."/>
            <person name="Adhikari A."/>
            <person name="Zheng C.-J."/>
            <person name="Schuster L."/>
            <person name="Cowan T.M."/>
            <person name="Smanski M.J."/>
            <person name="Chevrette M.G."/>
            <person name="De Carvalho L.P.S."/>
            <person name="Shen B."/>
        </authorList>
    </citation>
    <scope>NUCLEOTIDE SEQUENCE [LARGE SCALE GENOMIC DNA]</scope>
    <source>
        <strain evidence="2 3">NPDC050545</strain>
    </source>
</reference>
<dbReference type="InterPro" id="IPR011992">
    <property type="entry name" value="EF-hand-dom_pair"/>
</dbReference>
<dbReference type="PROSITE" id="PS00018">
    <property type="entry name" value="EF_HAND_1"/>
    <property type="match status" value="1"/>
</dbReference>
<evidence type="ECO:0000259" key="1">
    <source>
        <dbReference type="PROSITE" id="PS50222"/>
    </source>
</evidence>
<keyword evidence="3" id="KW-1185">Reference proteome</keyword>
<organism evidence="2 3">
    <name type="scientific">Nonomuraea typhae</name>
    <dbReference type="NCBI Taxonomy" id="2603600"/>
    <lineage>
        <taxon>Bacteria</taxon>
        <taxon>Bacillati</taxon>
        <taxon>Actinomycetota</taxon>
        <taxon>Actinomycetes</taxon>
        <taxon>Streptosporangiales</taxon>
        <taxon>Streptosporangiaceae</taxon>
        <taxon>Nonomuraea</taxon>
    </lineage>
</organism>
<accession>A0ABW7Z6S6</accession>
<evidence type="ECO:0000313" key="2">
    <source>
        <dbReference type="EMBL" id="MFI6503886.1"/>
    </source>
</evidence>
<protein>
    <submittedName>
        <fullName evidence="2">EF-hand domain-containing protein</fullName>
    </submittedName>
</protein>
<dbReference type="Gene3D" id="1.10.238.10">
    <property type="entry name" value="EF-hand"/>
    <property type="match status" value="1"/>
</dbReference>
<evidence type="ECO:0000313" key="3">
    <source>
        <dbReference type="Proteomes" id="UP001612741"/>
    </source>
</evidence>
<dbReference type="EMBL" id="JBITGY010000013">
    <property type="protein sequence ID" value="MFI6503886.1"/>
    <property type="molecule type" value="Genomic_DNA"/>
</dbReference>
<dbReference type="PROSITE" id="PS50222">
    <property type="entry name" value="EF_HAND_2"/>
    <property type="match status" value="1"/>
</dbReference>
<comment type="caution">
    <text evidence="2">The sequence shown here is derived from an EMBL/GenBank/DDBJ whole genome shotgun (WGS) entry which is preliminary data.</text>
</comment>
<dbReference type="InterPro" id="IPR018247">
    <property type="entry name" value="EF_Hand_1_Ca_BS"/>
</dbReference>
<proteinExistence type="predicted"/>
<dbReference type="InterPro" id="IPR002048">
    <property type="entry name" value="EF_hand_dom"/>
</dbReference>
<feature type="domain" description="EF-hand" evidence="1">
    <location>
        <begin position="5"/>
        <end position="40"/>
    </location>
</feature>
<dbReference type="RefSeq" id="WP_397089650.1">
    <property type="nucleotide sequence ID" value="NZ_JBITGY010000013.1"/>
</dbReference>
<dbReference type="Proteomes" id="UP001612741">
    <property type="component" value="Unassembled WGS sequence"/>
</dbReference>
<dbReference type="SUPFAM" id="SSF47473">
    <property type="entry name" value="EF-hand"/>
    <property type="match status" value="1"/>
</dbReference>
<sequence>MANELREFKYATRFNRYDVDGDGYIEQSDLTELAERFCTALNPTVADQQRIHAAYAEL</sequence>